<evidence type="ECO:0000256" key="1">
    <source>
        <dbReference type="SAM" id="MobiDB-lite"/>
    </source>
</evidence>
<protein>
    <submittedName>
        <fullName evidence="2">Uncharacterized protein</fullName>
    </submittedName>
</protein>
<feature type="region of interest" description="Disordered" evidence="1">
    <location>
        <begin position="31"/>
        <end position="65"/>
    </location>
</feature>
<reference evidence="3" key="1">
    <citation type="submission" date="2013-06" db="EMBL/GenBank/DDBJ databases">
        <authorList>
            <person name="Zhao Q."/>
        </authorList>
    </citation>
    <scope>NUCLEOTIDE SEQUENCE</scope>
    <source>
        <strain evidence="3">cv. W1943</strain>
    </source>
</reference>
<dbReference type="AlphaFoldDB" id="A0A0E0RBB4"/>
<feature type="compositionally biased region" description="Polar residues" evidence="1">
    <location>
        <begin position="55"/>
        <end position="65"/>
    </location>
</feature>
<proteinExistence type="predicted"/>
<dbReference type="EnsemblPlants" id="ORUFI11G22490.1">
    <property type="protein sequence ID" value="ORUFI11G22490.1"/>
    <property type="gene ID" value="ORUFI11G22490"/>
</dbReference>
<evidence type="ECO:0000313" key="3">
    <source>
        <dbReference type="Proteomes" id="UP000008022"/>
    </source>
</evidence>
<sequence length="65" mass="6726">MIPSVQIPSRFVHTGLDSWAWCTDEIDGAPAGVAPAGNDDDLTAGDRSIDCGGDRTQQQAAVTPA</sequence>
<organism evidence="2 3">
    <name type="scientific">Oryza rufipogon</name>
    <name type="common">Brownbeard rice</name>
    <name type="synonym">Asian wild rice</name>
    <dbReference type="NCBI Taxonomy" id="4529"/>
    <lineage>
        <taxon>Eukaryota</taxon>
        <taxon>Viridiplantae</taxon>
        <taxon>Streptophyta</taxon>
        <taxon>Embryophyta</taxon>
        <taxon>Tracheophyta</taxon>
        <taxon>Spermatophyta</taxon>
        <taxon>Magnoliopsida</taxon>
        <taxon>Liliopsida</taxon>
        <taxon>Poales</taxon>
        <taxon>Poaceae</taxon>
        <taxon>BOP clade</taxon>
        <taxon>Oryzoideae</taxon>
        <taxon>Oryzeae</taxon>
        <taxon>Oryzinae</taxon>
        <taxon>Oryza</taxon>
    </lineage>
</organism>
<name>A0A0E0RBB4_ORYRU</name>
<dbReference type="HOGENOM" id="CLU_2853740_0_0_1"/>
<reference evidence="2" key="2">
    <citation type="submission" date="2015-06" db="UniProtKB">
        <authorList>
            <consortium name="EnsemblPlants"/>
        </authorList>
    </citation>
    <scope>IDENTIFICATION</scope>
</reference>
<keyword evidence="3" id="KW-1185">Reference proteome</keyword>
<dbReference type="Proteomes" id="UP000008022">
    <property type="component" value="Unassembled WGS sequence"/>
</dbReference>
<evidence type="ECO:0000313" key="2">
    <source>
        <dbReference type="EnsemblPlants" id="ORUFI11G22490.1"/>
    </source>
</evidence>
<accession>A0A0E0RBB4</accession>
<dbReference type="Gramene" id="ORUFI11G22490.1">
    <property type="protein sequence ID" value="ORUFI11G22490.1"/>
    <property type="gene ID" value="ORUFI11G22490"/>
</dbReference>